<dbReference type="InterPro" id="IPR019756">
    <property type="entry name" value="Pept_S26A_signal_pept_1_Ser-AS"/>
</dbReference>
<gene>
    <name evidence="10" type="primary">lepB</name>
    <name evidence="10" type="ORF">F6I03_01395</name>
</gene>
<comment type="catalytic activity">
    <reaction evidence="1 8">
        <text>Cleavage of hydrophobic, N-terminal signal or leader sequences from secreted and periplasmic proteins.</text>
        <dbReference type="EC" id="3.4.21.89"/>
    </reaction>
</comment>
<evidence type="ECO:0000256" key="3">
    <source>
        <dbReference type="ARBA" id="ARBA00009370"/>
    </source>
</evidence>
<evidence type="ECO:0000256" key="7">
    <source>
        <dbReference type="PIRSR" id="PIRSR600223-1"/>
    </source>
</evidence>
<dbReference type="GO" id="GO:0004252">
    <property type="term" value="F:serine-type endopeptidase activity"/>
    <property type="evidence" value="ECO:0007669"/>
    <property type="project" value="InterPro"/>
</dbReference>
<evidence type="ECO:0000256" key="2">
    <source>
        <dbReference type="ARBA" id="ARBA00004401"/>
    </source>
</evidence>
<dbReference type="PANTHER" id="PTHR43390:SF1">
    <property type="entry name" value="CHLOROPLAST PROCESSING PEPTIDASE"/>
    <property type="match status" value="1"/>
</dbReference>
<dbReference type="GO" id="GO:0005886">
    <property type="term" value="C:plasma membrane"/>
    <property type="evidence" value="ECO:0007669"/>
    <property type="project" value="UniProtKB-SubCell"/>
</dbReference>
<evidence type="ECO:0000313" key="11">
    <source>
        <dbReference type="Proteomes" id="UP000327148"/>
    </source>
</evidence>
<accession>A0A5N1GNS4</accession>
<evidence type="ECO:0000256" key="6">
    <source>
        <dbReference type="ARBA" id="ARBA00022801"/>
    </source>
</evidence>
<comment type="subcellular location">
    <subcellularLocation>
        <location evidence="2">Cell membrane</location>
        <topology evidence="2">Single-pass type II membrane protein</topology>
    </subcellularLocation>
    <subcellularLocation>
        <location evidence="8">Membrane</location>
        <topology evidence="8">Single-pass type II membrane protein</topology>
    </subcellularLocation>
</comment>
<dbReference type="AlphaFoldDB" id="A0A5N1GNS4"/>
<feature type="active site" evidence="7">
    <location>
        <position position="39"/>
    </location>
</feature>
<dbReference type="PANTHER" id="PTHR43390">
    <property type="entry name" value="SIGNAL PEPTIDASE I"/>
    <property type="match status" value="1"/>
</dbReference>
<dbReference type="Proteomes" id="UP000327148">
    <property type="component" value="Unassembled WGS sequence"/>
</dbReference>
<protein>
    <recommendedName>
        <fullName evidence="4 8">Signal peptidase I</fullName>
        <ecNumber evidence="4 8">3.4.21.89</ecNumber>
    </recommendedName>
</protein>
<dbReference type="InterPro" id="IPR000223">
    <property type="entry name" value="Pept_S26A_signal_pept_1"/>
</dbReference>
<keyword evidence="5 8" id="KW-0645">Protease</keyword>
<feature type="domain" description="Peptidase S26" evidence="9">
    <location>
        <begin position="9"/>
        <end position="172"/>
    </location>
</feature>
<dbReference type="CDD" id="cd06530">
    <property type="entry name" value="S26_SPase_I"/>
    <property type="match status" value="1"/>
</dbReference>
<keyword evidence="6 8" id="KW-0378">Hydrolase</keyword>
<dbReference type="GO" id="GO:0006465">
    <property type="term" value="P:signal peptide processing"/>
    <property type="evidence" value="ECO:0007669"/>
    <property type="project" value="InterPro"/>
</dbReference>
<dbReference type="InterPro" id="IPR019758">
    <property type="entry name" value="Pept_S26A_signal_pept_1_CS"/>
</dbReference>
<dbReference type="Pfam" id="PF10502">
    <property type="entry name" value="Peptidase_S26"/>
    <property type="match status" value="1"/>
</dbReference>
<comment type="caution">
    <text evidence="10">The sequence shown here is derived from an EMBL/GenBank/DDBJ whole genome shotgun (WGS) entry which is preliminary data.</text>
</comment>
<dbReference type="PROSITE" id="PS00761">
    <property type="entry name" value="SPASE_I_3"/>
    <property type="match status" value="1"/>
</dbReference>
<dbReference type="PRINTS" id="PR00727">
    <property type="entry name" value="LEADERPTASE"/>
</dbReference>
<dbReference type="GO" id="GO:0009003">
    <property type="term" value="F:signal peptidase activity"/>
    <property type="evidence" value="ECO:0007669"/>
    <property type="project" value="UniProtKB-EC"/>
</dbReference>
<evidence type="ECO:0000313" key="10">
    <source>
        <dbReference type="EMBL" id="KAA9301888.1"/>
    </source>
</evidence>
<dbReference type="PROSITE" id="PS00501">
    <property type="entry name" value="SPASE_I_1"/>
    <property type="match status" value="1"/>
</dbReference>
<name>A0A5N1GNS4_9LACT</name>
<evidence type="ECO:0000256" key="5">
    <source>
        <dbReference type="ARBA" id="ARBA00022670"/>
    </source>
</evidence>
<dbReference type="EC" id="3.4.21.89" evidence="4 8"/>
<reference evidence="10 11" key="1">
    <citation type="submission" date="2019-09" db="EMBL/GenBank/DDBJ databases">
        <title>Draft genome sequence assemblies of isolates from the urinary tract.</title>
        <authorList>
            <person name="Mores C.R."/>
            <person name="Putonti C."/>
            <person name="Wolfe A.J."/>
        </authorList>
    </citation>
    <scope>NUCLEOTIDE SEQUENCE [LARGE SCALE GENOMIC DNA]</scope>
    <source>
        <strain evidence="10 11">UMB623</strain>
    </source>
</reference>
<comment type="similarity">
    <text evidence="3 8">Belongs to the peptidase S26 family.</text>
</comment>
<organism evidence="10 11">
    <name type="scientific">Aerococcus sanguinicola</name>
    <dbReference type="NCBI Taxonomy" id="119206"/>
    <lineage>
        <taxon>Bacteria</taxon>
        <taxon>Bacillati</taxon>
        <taxon>Bacillota</taxon>
        <taxon>Bacilli</taxon>
        <taxon>Lactobacillales</taxon>
        <taxon>Aerococcaceae</taxon>
        <taxon>Aerococcus</taxon>
    </lineage>
</organism>
<dbReference type="NCBIfam" id="TIGR02227">
    <property type="entry name" value="sigpep_I_bact"/>
    <property type="match status" value="1"/>
</dbReference>
<evidence type="ECO:0000259" key="9">
    <source>
        <dbReference type="Pfam" id="PF10502"/>
    </source>
</evidence>
<dbReference type="InterPro" id="IPR019533">
    <property type="entry name" value="Peptidase_S26"/>
</dbReference>
<dbReference type="RefSeq" id="WP_070430791.1">
    <property type="nucleotide sequence ID" value="NZ_VYWO01000001.1"/>
</dbReference>
<dbReference type="InterPro" id="IPR036286">
    <property type="entry name" value="LexA/Signal_pep-like_sf"/>
</dbReference>
<sequence length="182" mass="20409">MKRFFNEVISFILPILIAVVLVLGVQKYVAFPINISGDSMAPTLHNGDMAIAYRLSEPDRGDIVVFPGPDAPNEKYIKRVIGKAGDTIKYQDNQLYVNGEAVAEEYLEPLKAANPGQLVTQNFTLEELTNENTVPEGEYFVLGDNRPVSKDSRYFGFVHSDQVEGTTNFRFWPLSDFGKIQE</sequence>
<dbReference type="Gene3D" id="2.10.109.10">
    <property type="entry name" value="Umud Fragment, subunit A"/>
    <property type="match status" value="1"/>
</dbReference>
<dbReference type="SUPFAM" id="SSF51306">
    <property type="entry name" value="LexA/Signal peptidase"/>
    <property type="match status" value="1"/>
</dbReference>
<feature type="active site" evidence="7">
    <location>
        <position position="78"/>
    </location>
</feature>
<evidence type="ECO:0000256" key="1">
    <source>
        <dbReference type="ARBA" id="ARBA00000677"/>
    </source>
</evidence>
<evidence type="ECO:0000256" key="4">
    <source>
        <dbReference type="ARBA" id="ARBA00013208"/>
    </source>
</evidence>
<dbReference type="EMBL" id="VYWO01000001">
    <property type="protein sequence ID" value="KAA9301888.1"/>
    <property type="molecule type" value="Genomic_DNA"/>
</dbReference>
<proteinExistence type="inferred from homology"/>
<dbReference type="OrthoDB" id="9802919at2"/>
<evidence type="ECO:0000256" key="8">
    <source>
        <dbReference type="RuleBase" id="RU362042"/>
    </source>
</evidence>
<dbReference type="STRING" id="119206.AWM72_08535"/>